<gene>
    <name evidence="14" type="ORF">Lalb_Chr03g0041601</name>
</gene>
<dbReference type="GO" id="GO:0016762">
    <property type="term" value="F:xyloglucan:xyloglucosyl transferase activity"/>
    <property type="evidence" value="ECO:0007669"/>
    <property type="project" value="UniProtKB-EC"/>
</dbReference>
<dbReference type="AlphaFoldDB" id="A0A6A4QUF0"/>
<feature type="domain" description="GH16" evidence="12">
    <location>
        <begin position="12"/>
        <end position="51"/>
    </location>
</feature>
<dbReference type="EC" id="2.4.1.207" evidence="3"/>
<evidence type="ECO:0000256" key="10">
    <source>
        <dbReference type="ARBA" id="ARBA00023295"/>
    </source>
</evidence>
<dbReference type="InterPro" id="IPR013320">
    <property type="entry name" value="ConA-like_dom_sf"/>
</dbReference>
<feature type="domain" description="Xyloglucan endo-transglycosylase C-terminal" evidence="13">
    <location>
        <begin position="82"/>
        <end position="118"/>
    </location>
</feature>
<dbReference type="GO" id="GO:0044042">
    <property type="term" value="P:glucan metabolic process"/>
    <property type="evidence" value="ECO:0007669"/>
    <property type="project" value="InterPro"/>
</dbReference>
<keyword evidence="4" id="KW-0134">Cell wall</keyword>
<dbReference type="InterPro" id="IPR044791">
    <property type="entry name" value="Beta-glucanase/XTH"/>
</dbReference>
<dbReference type="EMBL" id="WOCE01000003">
    <property type="protein sequence ID" value="KAE9618008.1"/>
    <property type="molecule type" value="Genomic_DNA"/>
</dbReference>
<accession>A0A6A4QUF0</accession>
<evidence type="ECO:0000256" key="8">
    <source>
        <dbReference type="ARBA" id="ARBA00022801"/>
    </source>
</evidence>
<dbReference type="OrthoDB" id="2015456at2759"/>
<comment type="catalytic activity">
    <reaction evidence="11">
        <text>breaks a beta-(1-&gt;4) bond in the backbone of a xyloglucan and transfers the xyloglucanyl segment on to O-4 of the non-reducing terminal glucose residue of an acceptor, which can be a xyloglucan or an oligosaccharide of xyloglucan.</text>
        <dbReference type="EC" id="2.4.1.207"/>
    </reaction>
</comment>
<keyword evidence="9" id="KW-0464">Manganese</keyword>
<evidence type="ECO:0000259" key="13">
    <source>
        <dbReference type="Pfam" id="PF06955"/>
    </source>
</evidence>
<keyword evidence="5" id="KW-0052">Apoplast</keyword>
<evidence type="ECO:0000256" key="3">
    <source>
        <dbReference type="ARBA" id="ARBA00012152"/>
    </source>
</evidence>
<evidence type="ECO:0000313" key="14">
    <source>
        <dbReference type="EMBL" id="KAE9618008.1"/>
    </source>
</evidence>
<dbReference type="PANTHER" id="PTHR31062">
    <property type="entry name" value="XYLOGLUCAN ENDOTRANSGLUCOSYLASE/HYDROLASE PROTEIN 8-RELATED"/>
    <property type="match status" value="1"/>
</dbReference>
<evidence type="ECO:0000256" key="4">
    <source>
        <dbReference type="ARBA" id="ARBA00022512"/>
    </source>
</evidence>
<keyword evidence="10" id="KW-0326">Glycosidase</keyword>
<comment type="caution">
    <text evidence="14">The sequence shown here is derived from an EMBL/GenBank/DDBJ whole genome shotgun (WGS) entry which is preliminary data.</text>
</comment>
<dbReference type="SUPFAM" id="SSF49899">
    <property type="entry name" value="Concanavalin A-like lectins/glucanases"/>
    <property type="match status" value="1"/>
</dbReference>
<evidence type="ECO:0000256" key="1">
    <source>
        <dbReference type="ARBA" id="ARBA00004191"/>
    </source>
</evidence>
<keyword evidence="15" id="KW-1185">Reference proteome</keyword>
<proteinExistence type="predicted"/>
<protein>
    <recommendedName>
        <fullName evidence="3">xyloglucan:xyloglucosyl transferase</fullName>
        <ecNumber evidence="3">2.4.1.207</ecNumber>
    </recommendedName>
</protein>
<evidence type="ECO:0000256" key="2">
    <source>
        <dbReference type="ARBA" id="ARBA00004271"/>
    </source>
</evidence>
<dbReference type="Gene3D" id="2.60.120.200">
    <property type="match status" value="1"/>
</dbReference>
<evidence type="ECO:0000256" key="5">
    <source>
        <dbReference type="ARBA" id="ARBA00022523"/>
    </source>
</evidence>
<keyword evidence="7 14" id="KW-0808">Transferase</keyword>
<name>A0A6A4QUF0_LUPAL</name>
<evidence type="ECO:0000256" key="9">
    <source>
        <dbReference type="ARBA" id="ARBA00023211"/>
    </source>
</evidence>
<organism evidence="14 15">
    <name type="scientific">Lupinus albus</name>
    <name type="common">White lupine</name>
    <name type="synonym">Lupinus termis</name>
    <dbReference type="NCBI Taxonomy" id="3870"/>
    <lineage>
        <taxon>Eukaryota</taxon>
        <taxon>Viridiplantae</taxon>
        <taxon>Streptophyta</taxon>
        <taxon>Embryophyta</taxon>
        <taxon>Tracheophyta</taxon>
        <taxon>Spermatophyta</taxon>
        <taxon>Magnoliopsida</taxon>
        <taxon>eudicotyledons</taxon>
        <taxon>Gunneridae</taxon>
        <taxon>Pentapetalae</taxon>
        <taxon>rosids</taxon>
        <taxon>fabids</taxon>
        <taxon>Fabales</taxon>
        <taxon>Fabaceae</taxon>
        <taxon>Papilionoideae</taxon>
        <taxon>50 kb inversion clade</taxon>
        <taxon>genistoids sensu lato</taxon>
        <taxon>core genistoids</taxon>
        <taxon>Genisteae</taxon>
        <taxon>Lupinus</taxon>
    </lineage>
</organism>
<dbReference type="GO" id="GO:0048046">
    <property type="term" value="C:apoplast"/>
    <property type="evidence" value="ECO:0007669"/>
    <property type="project" value="UniProtKB-SubCell"/>
</dbReference>
<evidence type="ECO:0000256" key="11">
    <source>
        <dbReference type="ARBA" id="ARBA00034022"/>
    </source>
</evidence>
<evidence type="ECO:0000313" key="15">
    <source>
        <dbReference type="Proteomes" id="UP000447434"/>
    </source>
</evidence>
<keyword evidence="8" id="KW-0378">Hydrolase</keyword>
<keyword evidence="6" id="KW-0964">Secreted</keyword>
<evidence type="ECO:0000259" key="12">
    <source>
        <dbReference type="Pfam" id="PF00722"/>
    </source>
</evidence>
<comment type="subcellular location">
    <subcellularLocation>
        <location evidence="1">Secreted</location>
        <location evidence="1">Cell wall</location>
    </subcellularLocation>
    <subcellularLocation>
        <location evidence="2">Secreted</location>
        <location evidence="2">Extracellular space</location>
        <location evidence="2">Apoplast</location>
    </subcellularLocation>
</comment>
<evidence type="ECO:0000256" key="6">
    <source>
        <dbReference type="ARBA" id="ARBA00022525"/>
    </source>
</evidence>
<dbReference type="Pfam" id="PF00722">
    <property type="entry name" value="Glyco_hydro_16"/>
    <property type="match status" value="1"/>
</dbReference>
<reference evidence="15" key="1">
    <citation type="journal article" date="2020" name="Nat. Commun.">
        <title>Genome sequence of the cluster root forming white lupin.</title>
        <authorList>
            <person name="Hufnagel B."/>
            <person name="Marques A."/>
            <person name="Soriano A."/>
            <person name="Marques L."/>
            <person name="Divol F."/>
            <person name="Doumas P."/>
            <person name="Sallet E."/>
            <person name="Mancinotti D."/>
            <person name="Carrere S."/>
            <person name="Marande W."/>
            <person name="Arribat S."/>
            <person name="Keller J."/>
            <person name="Huneau C."/>
            <person name="Blein T."/>
            <person name="Aime D."/>
            <person name="Laguerre M."/>
            <person name="Taylor J."/>
            <person name="Schubert V."/>
            <person name="Nelson M."/>
            <person name="Geu-Flores F."/>
            <person name="Crespi M."/>
            <person name="Gallardo-Guerrero K."/>
            <person name="Delaux P.-M."/>
            <person name="Salse J."/>
            <person name="Berges H."/>
            <person name="Guyot R."/>
            <person name="Gouzy J."/>
            <person name="Peret B."/>
        </authorList>
    </citation>
    <scope>NUCLEOTIDE SEQUENCE [LARGE SCALE GENOMIC DNA]</scope>
    <source>
        <strain evidence="15">cv. Amiga</strain>
    </source>
</reference>
<sequence>MINLDLAINHGLFYVDETPIRVFKNKSRIGVNYPSQQMHIKCSIWNGEPCWREAPFMAKFQGFNIHGCQYYNKPNKAACYSPHLWWNQNMYWELNSHQQRAYEDVRNKYLFYDYCSDRGMLQKECKIK</sequence>
<dbReference type="Pfam" id="PF06955">
    <property type="entry name" value="XET_C"/>
    <property type="match status" value="1"/>
</dbReference>
<dbReference type="InterPro" id="IPR010713">
    <property type="entry name" value="XET_C"/>
</dbReference>
<dbReference type="Proteomes" id="UP000447434">
    <property type="component" value="Chromosome 3"/>
</dbReference>
<evidence type="ECO:0000256" key="7">
    <source>
        <dbReference type="ARBA" id="ARBA00022679"/>
    </source>
</evidence>
<dbReference type="InterPro" id="IPR000757">
    <property type="entry name" value="Beta-glucanase-like"/>
</dbReference>
<dbReference type="GO" id="GO:0004553">
    <property type="term" value="F:hydrolase activity, hydrolyzing O-glycosyl compounds"/>
    <property type="evidence" value="ECO:0007669"/>
    <property type="project" value="InterPro"/>
</dbReference>